<keyword evidence="5 9" id="KW-0862">Zinc</keyword>
<dbReference type="GO" id="GO:0160237">
    <property type="term" value="F:D-Ala-D-Ala dipeptidase activity"/>
    <property type="evidence" value="ECO:0007669"/>
    <property type="project" value="UniProtKB-EC"/>
</dbReference>
<dbReference type="GO" id="GO:0008237">
    <property type="term" value="F:metallopeptidase activity"/>
    <property type="evidence" value="ECO:0007669"/>
    <property type="project" value="UniProtKB-KW"/>
</dbReference>
<keyword evidence="2 9" id="KW-0645">Protease</keyword>
<evidence type="ECO:0000256" key="7">
    <source>
        <dbReference type="ARBA" id="ARBA00023049"/>
    </source>
</evidence>
<accession>A0A1M6YJK6</accession>
<proteinExistence type="inferred from homology"/>
<evidence type="ECO:0000256" key="8">
    <source>
        <dbReference type="ARBA" id="ARBA00023316"/>
    </source>
</evidence>
<dbReference type="SUPFAM" id="SSF55166">
    <property type="entry name" value="Hedgehog/DD-peptidase"/>
    <property type="match status" value="1"/>
</dbReference>
<feature type="site" description="Transition state stabilizer" evidence="9">
    <location>
        <position position="102"/>
    </location>
</feature>
<dbReference type="GO" id="GO:0008270">
    <property type="term" value="F:zinc ion binding"/>
    <property type="evidence" value="ECO:0007669"/>
    <property type="project" value="UniProtKB-UniRule"/>
</dbReference>
<sequence>MPHNERRNMPIRTCAALITLLLPVAAWAGAALPRGFVYMREVDPTIVQDIRYAGSHNFVGRPIKGYLAAECILSEPAARALKAVQNKLAAKALSLIVWDCYRPKRAVDDFLRWSRDPARTEMKTEFYPRTDKQSLFALGYLAVRSAHSRGSTVDLGIVPSSFSMAPQPGALPPLKPCTAPERFVDGTIDFGTGYDCLDVLGTTSNPRVGVIASANRQMLKATMREAGFRPYFREWWHFELAHEPFNNGFDFEITAPPSREKPVR</sequence>
<dbReference type="HAMAP" id="MF_01924">
    <property type="entry name" value="A_A_dipeptidase"/>
    <property type="match status" value="1"/>
</dbReference>
<dbReference type="CDD" id="cd14817">
    <property type="entry name" value="D-Ala-D-Ala_dipeptidase_VanX"/>
    <property type="match status" value="1"/>
</dbReference>
<dbReference type="RefSeq" id="WP_244525210.1">
    <property type="nucleotide sequence ID" value="NZ_FNTI01000001.1"/>
</dbReference>
<dbReference type="InterPro" id="IPR000755">
    <property type="entry name" value="A_A_dipeptidase"/>
</dbReference>
<evidence type="ECO:0000256" key="1">
    <source>
        <dbReference type="ARBA" id="ARBA00001362"/>
    </source>
</evidence>
<dbReference type="PIRSF" id="PIRSF026671">
    <property type="entry name" value="AA_dipeptidase"/>
    <property type="match status" value="1"/>
</dbReference>
<keyword evidence="3 9" id="KW-0479">Metal-binding</keyword>
<comment type="cofactor">
    <cofactor evidence="9">
        <name>Zn(2+)</name>
        <dbReference type="ChEBI" id="CHEBI:29105"/>
    </cofactor>
    <text evidence="9">Binds 1 zinc ion per subunit.</text>
</comment>
<dbReference type="InterPro" id="IPR009045">
    <property type="entry name" value="Zn_M74/Hedgehog-like"/>
</dbReference>
<dbReference type="AlphaFoldDB" id="A0A1M6YJK6"/>
<feature type="binding site" evidence="9">
    <location>
        <position position="237"/>
    </location>
    <ligand>
        <name>Zn(2+)</name>
        <dbReference type="ChEBI" id="CHEBI:29105"/>
        <note>catalytic</note>
    </ligand>
</feature>
<dbReference type="EMBL" id="FNTI01000001">
    <property type="protein sequence ID" value="SED12626.1"/>
    <property type="molecule type" value="Genomic_DNA"/>
</dbReference>
<comment type="function">
    <text evidence="9 10">Catalyzes hydrolysis of the D-alanyl-D-alanine dipeptide.</text>
</comment>
<evidence type="ECO:0000256" key="4">
    <source>
        <dbReference type="ARBA" id="ARBA00022801"/>
    </source>
</evidence>
<keyword evidence="8 10" id="KW-0961">Cell wall biogenesis/degradation</keyword>
<name>A0A1M6YJK6_9BRAD</name>
<dbReference type="Proteomes" id="UP000183208">
    <property type="component" value="Unassembled WGS sequence"/>
</dbReference>
<comment type="catalytic activity">
    <reaction evidence="1 9 10">
        <text>D-alanyl-D-alanine + H2O = 2 D-alanine</text>
        <dbReference type="Rhea" id="RHEA:20661"/>
        <dbReference type="ChEBI" id="CHEBI:15377"/>
        <dbReference type="ChEBI" id="CHEBI:57416"/>
        <dbReference type="ChEBI" id="CHEBI:57822"/>
        <dbReference type="EC" id="3.4.13.22"/>
    </reaction>
</comment>
<reference evidence="11 12" key="1">
    <citation type="submission" date="2016-10" db="EMBL/GenBank/DDBJ databases">
        <authorList>
            <person name="de Groot N.N."/>
        </authorList>
    </citation>
    <scope>NUCLEOTIDE SEQUENCE [LARGE SCALE GENOMIC DNA]</scope>
    <source>
        <strain evidence="11 12">GAS522</strain>
    </source>
</reference>
<keyword evidence="7 9" id="KW-0482">Metalloprotease</keyword>
<dbReference type="Gene3D" id="3.30.1380.10">
    <property type="match status" value="1"/>
</dbReference>
<protein>
    <recommendedName>
        <fullName evidence="9 10">D-alanyl-D-alanine dipeptidase</fullName>
        <shortName evidence="9 10">D-Ala-D-Ala dipeptidase</shortName>
        <ecNumber evidence="9 10">3.4.13.22</ecNumber>
    </recommendedName>
</protein>
<feature type="binding site" evidence="9">
    <location>
        <position position="147"/>
    </location>
    <ligand>
        <name>Zn(2+)</name>
        <dbReference type="ChEBI" id="CHEBI:29105"/>
        <note>catalytic</note>
    </ligand>
</feature>
<evidence type="ECO:0000256" key="3">
    <source>
        <dbReference type="ARBA" id="ARBA00022723"/>
    </source>
</evidence>
<dbReference type="GO" id="GO:0071555">
    <property type="term" value="P:cell wall organization"/>
    <property type="evidence" value="ECO:0007669"/>
    <property type="project" value="UniProtKB-KW"/>
</dbReference>
<feature type="active site" description="Proton donor/acceptor" evidence="9">
    <location>
        <position position="234"/>
    </location>
</feature>
<keyword evidence="6 9" id="KW-0224">Dipeptidase</keyword>
<evidence type="ECO:0000256" key="9">
    <source>
        <dbReference type="HAMAP-Rule" id="MF_01924"/>
    </source>
</evidence>
<dbReference type="PANTHER" id="PTHR43126:SF1">
    <property type="entry name" value="D-ALANYL-D-ALANINE DIPEPTIDASE"/>
    <property type="match status" value="1"/>
</dbReference>
<dbReference type="PANTHER" id="PTHR43126">
    <property type="entry name" value="D-ALANYL-D-ALANINE DIPEPTIDASE"/>
    <property type="match status" value="1"/>
</dbReference>
<evidence type="ECO:0000256" key="2">
    <source>
        <dbReference type="ARBA" id="ARBA00022670"/>
    </source>
</evidence>
<comment type="similarity">
    <text evidence="9 10">Belongs to the peptidase M15D family.</text>
</comment>
<evidence type="ECO:0000313" key="12">
    <source>
        <dbReference type="Proteomes" id="UP000183208"/>
    </source>
</evidence>
<evidence type="ECO:0000313" key="11">
    <source>
        <dbReference type="EMBL" id="SED12626.1"/>
    </source>
</evidence>
<evidence type="ECO:0000256" key="5">
    <source>
        <dbReference type="ARBA" id="ARBA00022833"/>
    </source>
</evidence>
<feature type="binding site" evidence="9">
    <location>
        <position position="154"/>
    </location>
    <ligand>
        <name>Zn(2+)</name>
        <dbReference type="ChEBI" id="CHEBI:29105"/>
        <note>catalytic</note>
    </ligand>
</feature>
<gene>
    <name evidence="9" type="primary">ddpX</name>
    <name evidence="11" type="ORF">SAMN05444171_3207</name>
</gene>
<organism evidence="11 12">
    <name type="scientific">Bradyrhizobium lablabi</name>
    <dbReference type="NCBI Taxonomy" id="722472"/>
    <lineage>
        <taxon>Bacteria</taxon>
        <taxon>Pseudomonadati</taxon>
        <taxon>Pseudomonadota</taxon>
        <taxon>Alphaproteobacteria</taxon>
        <taxon>Hyphomicrobiales</taxon>
        <taxon>Nitrobacteraceae</taxon>
        <taxon>Bradyrhizobium</taxon>
    </lineage>
</organism>
<evidence type="ECO:0000256" key="10">
    <source>
        <dbReference type="PIRNR" id="PIRNR026671"/>
    </source>
</evidence>
<dbReference type="EC" id="3.4.13.22" evidence="9 10"/>
<keyword evidence="4 9" id="KW-0378">Hydrolase</keyword>
<dbReference type="GO" id="GO:0006508">
    <property type="term" value="P:proteolysis"/>
    <property type="evidence" value="ECO:0007669"/>
    <property type="project" value="UniProtKB-KW"/>
</dbReference>
<dbReference type="Pfam" id="PF01427">
    <property type="entry name" value="Peptidase_M15"/>
    <property type="match status" value="2"/>
</dbReference>
<evidence type="ECO:0000256" key="6">
    <source>
        <dbReference type="ARBA" id="ARBA00022997"/>
    </source>
</evidence>